<evidence type="ECO:0000313" key="17">
    <source>
        <dbReference type="Proteomes" id="UP000683507"/>
    </source>
</evidence>
<keyword evidence="6" id="KW-0732">Signal</keyword>
<dbReference type="SUPFAM" id="SSF49464">
    <property type="entry name" value="Carboxypeptidase regulatory domain-like"/>
    <property type="match status" value="1"/>
</dbReference>
<keyword evidence="2 12" id="KW-0813">Transport</keyword>
<comment type="subcellular location">
    <subcellularLocation>
        <location evidence="1 12">Cell outer membrane</location>
        <topology evidence="1 12">Multi-pass membrane protein</topology>
    </subcellularLocation>
</comment>
<evidence type="ECO:0000313" key="16">
    <source>
        <dbReference type="EMBL" id="CAG5085400.1"/>
    </source>
</evidence>
<feature type="domain" description="TonB-dependent receptor plug" evidence="15">
    <location>
        <begin position="115"/>
        <end position="224"/>
    </location>
</feature>
<sequence>MKTRFLFIVLGILSYSNFISQFNISGKVTSENGEPLVGATIQFKDAYTGSITDDQGNYIIKNVSNGAYTLIVRYIGFYSIEKTIEVAGNDQELSFELKEAEVILDQFSAIAIKAQETTPTTYSNITKADIRKANFAQDLPYLLDQTPSTVVTSDAGAGVGYTGVRIRGVDPTRTNVTVNGIPLNDPESHGVWWVNMPDFASSVDGMQVQRGVGTSTNGAAAFGASINIQTNEINEEPYAILDNAFGSFNTMRNTVKVGTGLIDGKFSFDGRLSRITSDGYVDRASSNLKSFYLSGAWLGKKSSLRANVFSGKERTYQAWWGTHESIIEGDEDAINAFADRNWLSDEERERMLTSGRTYNYYTYENEVDNYQQDHYQLHFTHKFNKKLNINLSGHYTYGAGYYEQYLKNEDLATYGLDYIELSSDTITNSNIIRQLWLENQFYGGVYSINFNHKGLKLTLGGAGNFYDGDHFGKVIWAEYASNGELGDHYYDNNATKLDINSYLKGTWTKGKLTLFGDLQVRNIQYEFLGLNDLGTNEVEGKQQVDYTFFNPKAGISYEAGKGIAYASFAVANREPVRNDFVQATPSSYPQPETLMDLEAGYRYRSKRLSANVNVYHMNYKNQLILTGEINNVGAYNRTNVDKSYRAGVEMEIGYQLLKNLNIGFNGTFSQNKIPTFIEYIDDYDNGGQIEIVHENVDLGFSPNVIVGGSINYQPLKGLTLSLLPKYVGKQYLDNTQNENRVMDAYFVTHFRASYSLKNIIGKELSIAFQLNNITNTLYENNGYTYSYYAGGETITENFYYPQAGRNFLTSLYLKF</sequence>
<dbReference type="Gene3D" id="2.60.40.1120">
    <property type="entry name" value="Carboxypeptidase-like, regulatory domain"/>
    <property type="match status" value="1"/>
</dbReference>
<keyword evidence="9 13" id="KW-0798">TonB box</keyword>
<dbReference type="PANTHER" id="PTHR32552">
    <property type="entry name" value="FERRICHROME IRON RECEPTOR-RELATED"/>
    <property type="match status" value="1"/>
</dbReference>
<dbReference type="GO" id="GO:0009279">
    <property type="term" value="C:cell outer membrane"/>
    <property type="evidence" value="ECO:0007669"/>
    <property type="project" value="UniProtKB-SubCell"/>
</dbReference>
<keyword evidence="10 12" id="KW-0472">Membrane</keyword>
<evidence type="ECO:0000256" key="6">
    <source>
        <dbReference type="ARBA" id="ARBA00022729"/>
    </source>
</evidence>
<comment type="similarity">
    <text evidence="12 13">Belongs to the TonB-dependent receptor family.</text>
</comment>
<keyword evidence="4" id="KW-0410">Iron transport</keyword>
<dbReference type="KEGG" id="ptan:CRYO30217_02748"/>
<dbReference type="SUPFAM" id="SSF56935">
    <property type="entry name" value="Porins"/>
    <property type="match status" value="1"/>
</dbReference>
<dbReference type="Gene3D" id="2.40.170.20">
    <property type="entry name" value="TonB-dependent receptor, beta-barrel domain"/>
    <property type="match status" value="1"/>
</dbReference>
<evidence type="ECO:0000256" key="7">
    <source>
        <dbReference type="ARBA" id="ARBA00023004"/>
    </source>
</evidence>
<dbReference type="Gene3D" id="2.170.130.10">
    <property type="entry name" value="TonB-dependent receptor, plug domain"/>
    <property type="match status" value="1"/>
</dbReference>
<keyword evidence="3 12" id="KW-1134">Transmembrane beta strand</keyword>
<keyword evidence="11 12" id="KW-0998">Cell outer membrane</keyword>
<keyword evidence="8" id="KW-0406">Ion transport</keyword>
<dbReference type="EMBL" id="OU015584">
    <property type="protein sequence ID" value="CAG5085400.1"/>
    <property type="molecule type" value="Genomic_DNA"/>
</dbReference>
<feature type="domain" description="TonB-dependent receptor-like beta-barrel" evidence="14">
    <location>
        <begin position="354"/>
        <end position="773"/>
    </location>
</feature>
<evidence type="ECO:0000256" key="1">
    <source>
        <dbReference type="ARBA" id="ARBA00004571"/>
    </source>
</evidence>
<keyword evidence="17" id="KW-1185">Reference proteome</keyword>
<evidence type="ECO:0000259" key="14">
    <source>
        <dbReference type="Pfam" id="PF00593"/>
    </source>
</evidence>
<gene>
    <name evidence="16" type="ORF">CRYO30217_02748</name>
</gene>
<evidence type="ECO:0000256" key="3">
    <source>
        <dbReference type="ARBA" id="ARBA00022452"/>
    </source>
</evidence>
<reference evidence="16" key="1">
    <citation type="submission" date="2021-04" db="EMBL/GenBank/DDBJ databases">
        <authorList>
            <person name="Rodrigo-Torres L."/>
            <person name="Arahal R. D."/>
            <person name="Lucena T."/>
        </authorList>
    </citation>
    <scope>NUCLEOTIDE SEQUENCE</scope>
    <source>
        <strain evidence="16">AS29M-1</strain>
    </source>
</reference>
<evidence type="ECO:0000256" key="10">
    <source>
        <dbReference type="ARBA" id="ARBA00023136"/>
    </source>
</evidence>
<evidence type="ECO:0000256" key="2">
    <source>
        <dbReference type="ARBA" id="ARBA00022448"/>
    </source>
</evidence>
<organism evidence="16 17">
    <name type="scientific">Parvicella tangerina</name>
    <dbReference type="NCBI Taxonomy" id="2829795"/>
    <lineage>
        <taxon>Bacteria</taxon>
        <taxon>Pseudomonadati</taxon>
        <taxon>Bacteroidota</taxon>
        <taxon>Flavobacteriia</taxon>
        <taxon>Flavobacteriales</taxon>
        <taxon>Parvicellaceae</taxon>
        <taxon>Parvicella</taxon>
    </lineage>
</organism>
<dbReference type="InterPro" id="IPR000531">
    <property type="entry name" value="Beta-barrel_TonB"/>
</dbReference>
<dbReference type="AlphaFoldDB" id="A0A916NDI2"/>
<protein>
    <recommendedName>
        <fullName evidence="18">TonB-dependent receptor</fullName>
    </recommendedName>
</protein>
<keyword evidence="5 12" id="KW-0812">Transmembrane</keyword>
<evidence type="ECO:0000256" key="12">
    <source>
        <dbReference type="PROSITE-ProRule" id="PRU01360"/>
    </source>
</evidence>
<accession>A0A916NDI2</accession>
<evidence type="ECO:0000256" key="4">
    <source>
        <dbReference type="ARBA" id="ARBA00022496"/>
    </source>
</evidence>
<dbReference type="GO" id="GO:0015344">
    <property type="term" value="F:siderophore uptake transmembrane transporter activity"/>
    <property type="evidence" value="ECO:0007669"/>
    <property type="project" value="TreeGrafter"/>
</dbReference>
<dbReference type="PANTHER" id="PTHR32552:SF68">
    <property type="entry name" value="FERRICHROME OUTER MEMBRANE TRANSPORTER_PHAGE RECEPTOR"/>
    <property type="match status" value="1"/>
</dbReference>
<evidence type="ECO:0000256" key="9">
    <source>
        <dbReference type="ARBA" id="ARBA00023077"/>
    </source>
</evidence>
<evidence type="ECO:0000256" key="5">
    <source>
        <dbReference type="ARBA" id="ARBA00022692"/>
    </source>
</evidence>
<dbReference type="Pfam" id="PF13715">
    <property type="entry name" value="CarbopepD_reg_2"/>
    <property type="match status" value="1"/>
</dbReference>
<evidence type="ECO:0000256" key="11">
    <source>
        <dbReference type="ARBA" id="ARBA00023237"/>
    </source>
</evidence>
<dbReference type="InterPro" id="IPR008969">
    <property type="entry name" value="CarboxyPept-like_regulatory"/>
</dbReference>
<name>A0A916NDI2_9FLAO</name>
<dbReference type="RefSeq" id="WP_258542952.1">
    <property type="nucleotide sequence ID" value="NZ_OU015584.1"/>
</dbReference>
<dbReference type="Proteomes" id="UP000683507">
    <property type="component" value="Chromosome"/>
</dbReference>
<dbReference type="InterPro" id="IPR012910">
    <property type="entry name" value="Plug_dom"/>
</dbReference>
<dbReference type="Pfam" id="PF07715">
    <property type="entry name" value="Plug"/>
    <property type="match status" value="1"/>
</dbReference>
<dbReference type="InterPro" id="IPR036942">
    <property type="entry name" value="Beta-barrel_TonB_sf"/>
</dbReference>
<evidence type="ECO:0000256" key="8">
    <source>
        <dbReference type="ARBA" id="ARBA00023065"/>
    </source>
</evidence>
<dbReference type="InterPro" id="IPR037066">
    <property type="entry name" value="Plug_dom_sf"/>
</dbReference>
<proteinExistence type="inferred from homology"/>
<evidence type="ECO:0000256" key="13">
    <source>
        <dbReference type="RuleBase" id="RU003357"/>
    </source>
</evidence>
<dbReference type="PROSITE" id="PS52016">
    <property type="entry name" value="TONB_DEPENDENT_REC_3"/>
    <property type="match status" value="1"/>
</dbReference>
<dbReference type="InterPro" id="IPR039426">
    <property type="entry name" value="TonB-dep_rcpt-like"/>
</dbReference>
<keyword evidence="7" id="KW-0408">Iron</keyword>
<evidence type="ECO:0008006" key="18">
    <source>
        <dbReference type="Google" id="ProtNLM"/>
    </source>
</evidence>
<dbReference type="Pfam" id="PF00593">
    <property type="entry name" value="TonB_dep_Rec_b-barrel"/>
    <property type="match status" value="1"/>
</dbReference>
<evidence type="ECO:0000259" key="15">
    <source>
        <dbReference type="Pfam" id="PF07715"/>
    </source>
</evidence>